<sequence length="364" mass="39791">MPRHTFPPATPQDDAALRARMAADWMRGPLSVSFRREPNYFAGSALQGEAPQVHVCRDTASGAVVGMAARLMARCWVNGDAQRVGLLSDLRLAPEARGGTLLARGFKVLRQLHAADPVPLYLTAIVEGNQAALRSIATGRAGLPTYRDLGRMLTPAIHLDFERPALAVPGVAFRRATAQDAGALAELHRAAAPHRQFSRVIDVDALPPGLRITDFFVAERGSQLLAAIAAWDQHALRQTHIEAYTPWLAALRPLYNLAAQALPIKPLPAPGERIPYLYLSHALARGDDLAVWRGLLRHAYRALRTGPWHYAICSLHERDPLAAALRDYRRIGAAGRIFAVHYPEDAPAADALDARVPYVDMARL</sequence>
<reference evidence="1" key="1">
    <citation type="submission" date="2021-03" db="EMBL/GenBank/DDBJ databases">
        <title>Ottowia sp. 27C isolated from the cloaca of a Giant Asian pond turtle (Heosemys grandis).</title>
        <authorList>
            <person name="Spergser J."/>
            <person name="Busse H.-J."/>
        </authorList>
    </citation>
    <scope>NUCLEOTIDE SEQUENCE</scope>
    <source>
        <strain evidence="1">27C</strain>
    </source>
</reference>
<name>A0A975CGH7_9BURK</name>
<dbReference type="EMBL" id="CP071796">
    <property type="protein sequence ID" value="QTD45775.1"/>
    <property type="molecule type" value="Genomic_DNA"/>
</dbReference>
<dbReference type="KEGG" id="otd:J1M35_02315"/>
<protein>
    <recommendedName>
        <fullName evidence="3">N-acetyltransferase domain-containing protein</fullName>
    </recommendedName>
</protein>
<proteinExistence type="predicted"/>
<dbReference type="RefSeq" id="WP_208009522.1">
    <property type="nucleotide sequence ID" value="NZ_CP071796.1"/>
</dbReference>
<organism evidence="1 2">
    <name type="scientific">Ottowia testudinis</name>
    <dbReference type="NCBI Taxonomy" id="2816950"/>
    <lineage>
        <taxon>Bacteria</taxon>
        <taxon>Pseudomonadati</taxon>
        <taxon>Pseudomonadota</taxon>
        <taxon>Betaproteobacteria</taxon>
        <taxon>Burkholderiales</taxon>
        <taxon>Comamonadaceae</taxon>
        <taxon>Ottowia</taxon>
    </lineage>
</organism>
<keyword evidence="2" id="KW-1185">Reference proteome</keyword>
<evidence type="ECO:0000313" key="1">
    <source>
        <dbReference type="EMBL" id="QTD45775.1"/>
    </source>
</evidence>
<gene>
    <name evidence="1" type="ORF">J1M35_02315</name>
</gene>
<dbReference type="SUPFAM" id="SSF55729">
    <property type="entry name" value="Acyl-CoA N-acyltransferases (Nat)"/>
    <property type="match status" value="1"/>
</dbReference>
<dbReference type="Proteomes" id="UP000663903">
    <property type="component" value="Chromosome"/>
</dbReference>
<dbReference type="InterPro" id="IPR016181">
    <property type="entry name" value="Acyl_CoA_acyltransferase"/>
</dbReference>
<dbReference type="AlphaFoldDB" id="A0A975CGH7"/>
<evidence type="ECO:0000313" key="2">
    <source>
        <dbReference type="Proteomes" id="UP000663903"/>
    </source>
</evidence>
<evidence type="ECO:0008006" key="3">
    <source>
        <dbReference type="Google" id="ProtNLM"/>
    </source>
</evidence>
<accession>A0A975CGH7</accession>